<proteinExistence type="predicted"/>
<dbReference type="PRINTS" id="PR01035">
    <property type="entry name" value="TCRTETA"/>
</dbReference>
<feature type="transmembrane region" description="Helical" evidence="7">
    <location>
        <begin position="302"/>
        <end position="320"/>
    </location>
</feature>
<name>B0EJS1_ENTDS</name>
<dbReference type="InterPro" id="IPR020846">
    <property type="entry name" value="MFS_dom"/>
</dbReference>
<evidence type="ECO:0000256" key="2">
    <source>
        <dbReference type="ARBA" id="ARBA00022448"/>
    </source>
</evidence>
<feature type="transmembrane region" description="Helical" evidence="7">
    <location>
        <begin position="62"/>
        <end position="84"/>
    </location>
</feature>
<dbReference type="OMA" id="PWKELQP"/>
<dbReference type="Pfam" id="PF07690">
    <property type="entry name" value="MFS_1"/>
    <property type="match status" value="1"/>
</dbReference>
<dbReference type="PANTHER" id="PTHR23504:SF15">
    <property type="entry name" value="MAJOR FACILITATOR SUPERFAMILY (MFS) PROFILE DOMAIN-CONTAINING PROTEIN"/>
    <property type="match status" value="1"/>
</dbReference>
<dbReference type="PROSITE" id="PS50850">
    <property type="entry name" value="MFS"/>
    <property type="match status" value="1"/>
</dbReference>
<feature type="transmembrane region" description="Helical" evidence="7">
    <location>
        <begin position="96"/>
        <end position="115"/>
    </location>
</feature>
<dbReference type="KEGG" id="edi:EDI_065770"/>
<keyword evidence="3 7" id="KW-0812">Transmembrane</keyword>
<dbReference type="SUPFAM" id="SSF103473">
    <property type="entry name" value="MFS general substrate transporter"/>
    <property type="match status" value="1"/>
</dbReference>
<feature type="compositionally biased region" description="Polar residues" evidence="6">
    <location>
        <begin position="492"/>
        <end position="506"/>
    </location>
</feature>
<feature type="region of interest" description="Disordered" evidence="6">
    <location>
        <begin position="485"/>
        <end position="513"/>
    </location>
</feature>
<feature type="non-terminal residue" evidence="9">
    <location>
        <position position="522"/>
    </location>
</feature>
<dbReference type="AlphaFoldDB" id="B0EJS1"/>
<gene>
    <name evidence="9" type="ORF">EDI_065770</name>
</gene>
<keyword evidence="10" id="KW-1185">Reference proteome</keyword>
<evidence type="ECO:0000256" key="4">
    <source>
        <dbReference type="ARBA" id="ARBA00022989"/>
    </source>
</evidence>
<feature type="transmembrane region" description="Helical" evidence="7">
    <location>
        <begin position="332"/>
        <end position="355"/>
    </location>
</feature>
<evidence type="ECO:0000256" key="1">
    <source>
        <dbReference type="ARBA" id="ARBA00004141"/>
    </source>
</evidence>
<feature type="transmembrane region" description="Helical" evidence="7">
    <location>
        <begin position="195"/>
        <end position="219"/>
    </location>
</feature>
<dbReference type="InterPro" id="IPR036259">
    <property type="entry name" value="MFS_trans_sf"/>
</dbReference>
<dbReference type="InterPro" id="IPR011701">
    <property type="entry name" value="MFS"/>
</dbReference>
<evidence type="ECO:0000256" key="6">
    <source>
        <dbReference type="SAM" id="MobiDB-lite"/>
    </source>
</evidence>
<evidence type="ECO:0000256" key="3">
    <source>
        <dbReference type="ARBA" id="ARBA00022692"/>
    </source>
</evidence>
<dbReference type="InterPro" id="IPR005829">
    <property type="entry name" value="Sugar_transporter_CS"/>
</dbReference>
<protein>
    <recommendedName>
        <fullName evidence="8">Major facilitator superfamily (MFS) profile domain-containing protein</fullName>
    </recommendedName>
</protein>
<sequence>MHKILKVILSPIVNFFPKGFPTRKLIPLLLLQICEAFTKNSIAAYAGFMVTDFGVVDSPNQAGYYSGLLNACYFFSQFLSSFFLGVLSDNIGRRPILLIGSIGSIISTTLFGFSFNYWWAIISRSINGLVNGNIGVIKTFMGEFSTKENRAQVFGLLGLTGGFGMIIGASIGGYLARPTKQYPSIFGGMKFFETFPFILPNLVCSSITTVGVILSYFYLEETKPRERTNEQWYLELLNIFKKVIERTIKIVKMLFSKEFVGILCCFSYSIIAVGASMMLNVIPLLMMGSISVGGFGWETSQIGTFNMISAIGIICTQLFIYRPTVKFFGPLWTNRIGSIGNFILYNIPPCIYYLYPYGNVALWIGLSVYSFMVNITTQFCFASVMAMIANSVTSDLLGTLNGLSQSLVALFRLFAPLISSPLIAWSFTQKFPFNAHFTFFVMAVVPLINFLLLLLIPKSINYPKEEVQYTKIIELDNIEDKNDIQQKDETTQQDVNPTNQTNTTKADSSEEQVNAIIIDEGE</sequence>
<dbReference type="Proteomes" id="UP000008076">
    <property type="component" value="Unassembled WGS sequence"/>
</dbReference>
<feature type="transmembrane region" description="Helical" evidence="7">
    <location>
        <begin position="433"/>
        <end position="456"/>
    </location>
</feature>
<dbReference type="VEuPathDB" id="AmoebaDB:EDI_065770"/>
<dbReference type="GO" id="GO:0022857">
    <property type="term" value="F:transmembrane transporter activity"/>
    <property type="evidence" value="ECO:0007669"/>
    <property type="project" value="InterPro"/>
</dbReference>
<dbReference type="eggNOG" id="KOG2615">
    <property type="taxonomic scope" value="Eukaryota"/>
</dbReference>
<evidence type="ECO:0000256" key="5">
    <source>
        <dbReference type="ARBA" id="ARBA00023136"/>
    </source>
</evidence>
<feature type="transmembrane region" description="Helical" evidence="7">
    <location>
        <begin position="409"/>
        <end position="427"/>
    </location>
</feature>
<dbReference type="OrthoDB" id="419616at2759"/>
<dbReference type="CDD" id="cd17330">
    <property type="entry name" value="MFS_SLC46_TetA_like"/>
    <property type="match status" value="1"/>
</dbReference>
<evidence type="ECO:0000256" key="7">
    <source>
        <dbReference type="SAM" id="Phobius"/>
    </source>
</evidence>
<dbReference type="Gene3D" id="1.20.1250.20">
    <property type="entry name" value="MFS general substrate transporter like domains"/>
    <property type="match status" value="1"/>
</dbReference>
<dbReference type="PANTHER" id="PTHR23504">
    <property type="entry name" value="MAJOR FACILITATOR SUPERFAMILY DOMAIN-CONTAINING PROTEIN 10"/>
    <property type="match status" value="1"/>
</dbReference>
<comment type="subcellular location">
    <subcellularLocation>
        <location evidence="1">Membrane</location>
        <topology evidence="1">Multi-pass membrane protein</topology>
    </subcellularLocation>
</comment>
<feature type="domain" description="Major facilitator superfamily (MFS) profile" evidence="8">
    <location>
        <begin position="24"/>
        <end position="461"/>
    </location>
</feature>
<evidence type="ECO:0000313" key="10">
    <source>
        <dbReference type="Proteomes" id="UP000008076"/>
    </source>
</evidence>
<evidence type="ECO:0000313" key="9">
    <source>
        <dbReference type="EMBL" id="EDR25241.1"/>
    </source>
</evidence>
<dbReference type="RefSeq" id="XP_001738449.1">
    <property type="nucleotide sequence ID" value="XM_001738397.1"/>
</dbReference>
<accession>B0EJS1</accession>
<keyword evidence="4 7" id="KW-1133">Transmembrane helix</keyword>
<dbReference type="PROSITE" id="PS00216">
    <property type="entry name" value="SUGAR_TRANSPORT_1"/>
    <property type="match status" value="1"/>
</dbReference>
<reference evidence="10" key="1">
    <citation type="submission" date="2007-12" db="EMBL/GenBank/DDBJ databases">
        <title>Annotation of Entamoeba dispar SAW760.</title>
        <authorList>
            <person name="Lorenzi H."/>
            <person name="Inman J."/>
            <person name="Schobel S."/>
            <person name="Amedeo P."/>
            <person name="Caler E."/>
        </authorList>
    </citation>
    <scope>NUCLEOTIDE SEQUENCE [LARGE SCALE GENOMIC DNA]</scope>
    <source>
        <strain evidence="10">ATCC PRA-260 / SAW760</strain>
    </source>
</reference>
<dbReference type="InterPro" id="IPR001958">
    <property type="entry name" value="Tet-R_TetA/multi-R_MdtG-like"/>
</dbReference>
<feature type="transmembrane region" description="Helical" evidence="7">
    <location>
        <begin position="153"/>
        <end position="175"/>
    </location>
</feature>
<dbReference type="GeneID" id="5883529"/>
<feature type="transmembrane region" description="Helical" evidence="7">
    <location>
        <begin position="361"/>
        <end position="388"/>
    </location>
</feature>
<dbReference type="EMBL" id="DS549599">
    <property type="protein sequence ID" value="EDR25241.1"/>
    <property type="molecule type" value="Genomic_DNA"/>
</dbReference>
<organism evidence="10">
    <name type="scientific">Entamoeba dispar (strain ATCC PRA-260 / SAW760)</name>
    <dbReference type="NCBI Taxonomy" id="370354"/>
    <lineage>
        <taxon>Eukaryota</taxon>
        <taxon>Amoebozoa</taxon>
        <taxon>Evosea</taxon>
        <taxon>Archamoebae</taxon>
        <taxon>Mastigamoebida</taxon>
        <taxon>Entamoebidae</taxon>
        <taxon>Entamoeba</taxon>
    </lineage>
</organism>
<dbReference type="GO" id="GO:0016020">
    <property type="term" value="C:membrane"/>
    <property type="evidence" value="ECO:0007669"/>
    <property type="project" value="UniProtKB-SubCell"/>
</dbReference>
<feature type="transmembrane region" description="Helical" evidence="7">
    <location>
        <begin position="259"/>
        <end position="282"/>
    </location>
</feature>
<keyword evidence="2" id="KW-0813">Transport</keyword>
<evidence type="ECO:0000259" key="8">
    <source>
        <dbReference type="PROSITE" id="PS50850"/>
    </source>
</evidence>
<keyword evidence="5 7" id="KW-0472">Membrane</keyword>